<dbReference type="GO" id="GO:0003677">
    <property type="term" value="F:DNA binding"/>
    <property type="evidence" value="ECO:0007669"/>
    <property type="project" value="UniProtKB-KW"/>
</dbReference>
<evidence type="ECO:0000259" key="8">
    <source>
        <dbReference type="PROSITE" id="PS51857"/>
    </source>
</evidence>
<dbReference type="PIRSF" id="PIRSF002599">
    <property type="entry name" value="Cold_shock_A"/>
    <property type="match status" value="1"/>
</dbReference>
<dbReference type="SMART" id="SM00357">
    <property type="entry name" value="CSP"/>
    <property type="match status" value="1"/>
</dbReference>
<dbReference type="PANTHER" id="PTHR46565:SF20">
    <property type="entry name" value="COLD SHOCK DOMAIN-CONTAINING PROTEIN 4"/>
    <property type="match status" value="1"/>
</dbReference>
<dbReference type="Gene3D" id="2.40.50.140">
    <property type="entry name" value="Nucleic acid-binding proteins"/>
    <property type="match status" value="1"/>
</dbReference>
<evidence type="ECO:0000256" key="6">
    <source>
        <dbReference type="ARBA" id="ARBA00023163"/>
    </source>
</evidence>
<keyword evidence="2" id="KW-0963">Cytoplasm</keyword>
<evidence type="ECO:0000256" key="4">
    <source>
        <dbReference type="ARBA" id="ARBA00023125"/>
    </source>
</evidence>
<dbReference type="PANTHER" id="PTHR46565">
    <property type="entry name" value="COLD SHOCK DOMAIN PROTEIN 2"/>
    <property type="match status" value="1"/>
</dbReference>
<keyword evidence="4" id="KW-0238">DNA-binding</keyword>
<keyword evidence="5" id="KW-0010">Activator</keyword>
<dbReference type="InterPro" id="IPR019844">
    <property type="entry name" value="CSD_CS"/>
</dbReference>
<dbReference type="CDD" id="cd04458">
    <property type="entry name" value="CSP_CDS"/>
    <property type="match status" value="1"/>
</dbReference>
<gene>
    <name evidence="9" type="ORF">H8D96_15940</name>
</gene>
<dbReference type="InterPro" id="IPR011129">
    <property type="entry name" value="CSD"/>
</dbReference>
<dbReference type="InterPro" id="IPR012156">
    <property type="entry name" value="Cold_shock_CspA"/>
</dbReference>
<evidence type="ECO:0000256" key="7">
    <source>
        <dbReference type="RuleBase" id="RU000408"/>
    </source>
</evidence>
<feature type="domain" description="CSD" evidence="8">
    <location>
        <begin position="1"/>
        <end position="65"/>
    </location>
</feature>
<evidence type="ECO:0000313" key="10">
    <source>
        <dbReference type="Proteomes" id="UP000605201"/>
    </source>
</evidence>
<proteinExistence type="predicted"/>
<evidence type="ECO:0000256" key="2">
    <source>
        <dbReference type="ARBA" id="ARBA00022490"/>
    </source>
</evidence>
<dbReference type="SUPFAM" id="SSF50249">
    <property type="entry name" value="Nucleic acid-binding proteins"/>
    <property type="match status" value="1"/>
</dbReference>
<dbReference type="EMBL" id="JACNIG010000295">
    <property type="protein sequence ID" value="MBC8433401.1"/>
    <property type="molecule type" value="Genomic_DNA"/>
</dbReference>
<protein>
    <submittedName>
        <fullName evidence="9">Cold shock domain-containing protein</fullName>
    </submittedName>
</protein>
<comment type="subcellular location">
    <subcellularLocation>
        <location evidence="1 7">Cytoplasm</location>
    </subcellularLocation>
</comment>
<evidence type="ECO:0000256" key="5">
    <source>
        <dbReference type="ARBA" id="ARBA00023159"/>
    </source>
</evidence>
<dbReference type="InterPro" id="IPR012340">
    <property type="entry name" value="NA-bd_OB-fold"/>
</dbReference>
<keyword evidence="6" id="KW-0804">Transcription</keyword>
<dbReference type="InterPro" id="IPR002059">
    <property type="entry name" value="CSP_DNA-bd"/>
</dbReference>
<dbReference type="AlphaFoldDB" id="A0A8J6TNB9"/>
<dbReference type="PROSITE" id="PS00352">
    <property type="entry name" value="CSD_1"/>
    <property type="match status" value="1"/>
</dbReference>
<evidence type="ECO:0000256" key="3">
    <source>
        <dbReference type="ARBA" id="ARBA00023015"/>
    </source>
</evidence>
<sequence length="66" mass="7414">MAEGRTKWFSEKKGYGFIETDENVEIFFHSSGIADHGHFGLQKQDLVSFDLKTTSRGPQAVNVKPV</sequence>
<accession>A0A8J6TNB9</accession>
<dbReference type="PRINTS" id="PR00050">
    <property type="entry name" value="COLDSHOCK"/>
</dbReference>
<evidence type="ECO:0000256" key="1">
    <source>
        <dbReference type="ARBA" id="ARBA00004496"/>
    </source>
</evidence>
<dbReference type="PROSITE" id="PS51857">
    <property type="entry name" value="CSD_2"/>
    <property type="match status" value="1"/>
</dbReference>
<organism evidence="9 10">
    <name type="scientific">Candidatus Desulfatibia vada</name>
    <dbReference type="NCBI Taxonomy" id="2841696"/>
    <lineage>
        <taxon>Bacteria</taxon>
        <taxon>Pseudomonadati</taxon>
        <taxon>Thermodesulfobacteriota</taxon>
        <taxon>Desulfobacteria</taxon>
        <taxon>Desulfobacterales</taxon>
        <taxon>Desulfobacterales incertae sedis</taxon>
        <taxon>Candidatus Desulfatibia</taxon>
    </lineage>
</organism>
<name>A0A8J6TNB9_9BACT</name>
<dbReference type="GO" id="GO:0005829">
    <property type="term" value="C:cytosol"/>
    <property type="evidence" value="ECO:0007669"/>
    <property type="project" value="UniProtKB-ARBA"/>
</dbReference>
<reference evidence="9 10" key="1">
    <citation type="submission" date="2020-08" db="EMBL/GenBank/DDBJ databases">
        <title>Bridging the membrane lipid divide: bacteria of the FCB group superphylum have the potential to synthesize archaeal ether lipids.</title>
        <authorList>
            <person name="Villanueva L."/>
            <person name="Von Meijenfeldt F.A.B."/>
            <person name="Westbye A.B."/>
            <person name="Yadav S."/>
            <person name="Hopmans E.C."/>
            <person name="Dutilh B.E."/>
            <person name="Sinninghe Damste J.S."/>
        </authorList>
    </citation>
    <scope>NUCLEOTIDE SEQUENCE [LARGE SCALE GENOMIC DNA]</scope>
    <source>
        <strain evidence="9">NIOZ-UU17</strain>
    </source>
</reference>
<comment type="caution">
    <text evidence="9">The sequence shown here is derived from an EMBL/GenBank/DDBJ whole genome shotgun (WGS) entry which is preliminary data.</text>
</comment>
<dbReference type="Proteomes" id="UP000605201">
    <property type="component" value="Unassembled WGS sequence"/>
</dbReference>
<dbReference type="Pfam" id="PF00313">
    <property type="entry name" value="CSD"/>
    <property type="match status" value="1"/>
</dbReference>
<evidence type="ECO:0000313" key="9">
    <source>
        <dbReference type="EMBL" id="MBC8433401.1"/>
    </source>
</evidence>
<keyword evidence="3" id="KW-0805">Transcription regulation</keyword>